<dbReference type="Proteomes" id="UP000623608">
    <property type="component" value="Unassembled WGS sequence"/>
</dbReference>
<dbReference type="EMBL" id="BOMY01000007">
    <property type="protein sequence ID" value="GIF18275.1"/>
    <property type="molecule type" value="Genomic_DNA"/>
</dbReference>
<dbReference type="RefSeq" id="WP_203799507.1">
    <property type="nucleotide sequence ID" value="NZ_BOMY01000007.1"/>
</dbReference>
<evidence type="ECO:0000313" key="2">
    <source>
        <dbReference type="Proteomes" id="UP000623608"/>
    </source>
</evidence>
<evidence type="ECO:0000313" key="1">
    <source>
        <dbReference type="EMBL" id="GIF18275.1"/>
    </source>
</evidence>
<name>A0A919TRD4_9ACTN</name>
<reference evidence="1" key="1">
    <citation type="submission" date="2021-01" db="EMBL/GenBank/DDBJ databases">
        <title>Whole genome shotgun sequence of Actinoplanes tereljensis NBRC 105297.</title>
        <authorList>
            <person name="Komaki H."/>
            <person name="Tamura T."/>
        </authorList>
    </citation>
    <scope>NUCLEOTIDE SEQUENCE</scope>
    <source>
        <strain evidence="1">NBRC 105297</strain>
    </source>
</reference>
<accession>A0A919TRD4</accession>
<sequence length="160" mass="16589">MPSFLPDQPVTTLSETQPAVIARLTGALPGLLPAGARSKSCPRVEFYYEPKGDDYRAVAWVGAGSEEYSLAIMVSPATPGAEPHCLNAEGEACTRIDQPGGAIAMADLAGTDTAKPQRSVTVFRPDRTTILLAAIGRVRALPPAAQLAAIGSAPGLTLHP</sequence>
<gene>
    <name evidence="1" type="ORF">Ate02nite_10050</name>
</gene>
<proteinExistence type="predicted"/>
<comment type="caution">
    <text evidence="1">The sequence shown here is derived from an EMBL/GenBank/DDBJ whole genome shotgun (WGS) entry which is preliminary data.</text>
</comment>
<keyword evidence="2" id="KW-1185">Reference proteome</keyword>
<organism evidence="1 2">
    <name type="scientific">Paractinoplanes tereljensis</name>
    <dbReference type="NCBI Taxonomy" id="571912"/>
    <lineage>
        <taxon>Bacteria</taxon>
        <taxon>Bacillati</taxon>
        <taxon>Actinomycetota</taxon>
        <taxon>Actinomycetes</taxon>
        <taxon>Micromonosporales</taxon>
        <taxon>Micromonosporaceae</taxon>
        <taxon>Paractinoplanes</taxon>
    </lineage>
</organism>
<protein>
    <submittedName>
        <fullName evidence="1">Uncharacterized protein</fullName>
    </submittedName>
</protein>
<dbReference type="AlphaFoldDB" id="A0A919TRD4"/>